<keyword evidence="2" id="KW-1185">Reference proteome</keyword>
<dbReference type="Proteomes" id="UP000199161">
    <property type="component" value="Unassembled WGS sequence"/>
</dbReference>
<dbReference type="EMBL" id="FOKW01000005">
    <property type="protein sequence ID" value="SFC14516.1"/>
    <property type="molecule type" value="Genomic_DNA"/>
</dbReference>
<evidence type="ECO:0000313" key="1">
    <source>
        <dbReference type="EMBL" id="SFC14516.1"/>
    </source>
</evidence>
<proteinExistence type="predicted"/>
<feature type="non-terminal residue" evidence="1">
    <location>
        <position position="26"/>
    </location>
</feature>
<accession>A0A1I1GSP2</accession>
<gene>
    <name evidence="1" type="ORF">SAMN05444422_1051</name>
</gene>
<reference evidence="2" key="1">
    <citation type="submission" date="2016-10" db="EMBL/GenBank/DDBJ databases">
        <authorList>
            <person name="Varghese N."/>
            <person name="Submissions S."/>
        </authorList>
    </citation>
    <scope>NUCLEOTIDE SEQUENCE [LARGE SCALE GENOMIC DNA]</scope>
    <source>
        <strain evidence="2">DSM 13078</strain>
    </source>
</reference>
<name>A0A1I1GSP2_NATHA</name>
<evidence type="ECO:0000313" key="2">
    <source>
        <dbReference type="Proteomes" id="UP000199161"/>
    </source>
</evidence>
<protein>
    <submittedName>
        <fullName evidence="1">Uncharacterized protein</fullName>
    </submittedName>
</protein>
<dbReference type="AlphaFoldDB" id="A0A1I1GSP2"/>
<organism evidence="1 2">
    <name type="scientific">Natronobacterium haloterrestre</name>
    <name type="common">Halobiforma haloterrestris</name>
    <dbReference type="NCBI Taxonomy" id="148448"/>
    <lineage>
        <taxon>Archaea</taxon>
        <taxon>Methanobacteriati</taxon>
        <taxon>Methanobacteriota</taxon>
        <taxon>Stenosarchaea group</taxon>
        <taxon>Halobacteria</taxon>
        <taxon>Halobacteriales</taxon>
        <taxon>Natrialbaceae</taxon>
        <taxon>Natronobacterium</taxon>
    </lineage>
</organism>
<sequence>MHPAFGDNANDVAQVATFPPAFGTEV</sequence>